<name>A0A248LJF2_9NEIS</name>
<evidence type="ECO:0000313" key="3">
    <source>
        <dbReference type="EMBL" id="ASJ24506.1"/>
    </source>
</evidence>
<evidence type="ECO:0000313" key="4">
    <source>
        <dbReference type="Proteomes" id="UP000197424"/>
    </source>
</evidence>
<gene>
    <name evidence="3" type="ORF">LHGZ1_1675</name>
</gene>
<dbReference type="OrthoDB" id="964913at2"/>
<sequence>MPACRRLQTMSLYGLFLALLTVSSPLLLAAPQAAPHIENVTIAPGGPALHLHGTLKGYAYADYLLCARQGQQMTVSLRASNSSTYFNVLPPGEQEALFNGSVSGERFHGLLPQDGVYTVRVYLMRNAARRNAVTRYRLALALTEIAVRQPGQKDMAPESCPQTVLPVLPDGLPARNAR</sequence>
<dbReference type="RefSeq" id="WP_147640162.1">
    <property type="nucleotide sequence ID" value="NZ_CP022115.1"/>
</dbReference>
<dbReference type="Proteomes" id="UP000197424">
    <property type="component" value="Chromosome"/>
</dbReference>
<evidence type="ECO:0008006" key="5">
    <source>
        <dbReference type="Google" id="ProtNLM"/>
    </source>
</evidence>
<dbReference type="Gene3D" id="2.60.120.380">
    <property type="match status" value="1"/>
</dbReference>
<evidence type="ECO:0000256" key="2">
    <source>
        <dbReference type="SAM" id="SignalP"/>
    </source>
</evidence>
<dbReference type="EMBL" id="CP022115">
    <property type="protein sequence ID" value="ASJ24506.1"/>
    <property type="molecule type" value="Genomic_DNA"/>
</dbReference>
<feature type="chain" id="PRO_5012602983" description="DNA breaking-rejoining protein" evidence="2">
    <location>
        <begin position="30"/>
        <end position="178"/>
    </location>
</feature>
<organism evidence="3 4">
    <name type="scientific">Laribacter hongkongensis</name>
    <dbReference type="NCBI Taxonomy" id="168471"/>
    <lineage>
        <taxon>Bacteria</taxon>
        <taxon>Pseudomonadati</taxon>
        <taxon>Pseudomonadota</taxon>
        <taxon>Betaproteobacteria</taxon>
        <taxon>Neisseriales</taxon>
        <taxon>Aquaspirillaceae</taxon>
        <taxon>Laribacter</taxon>
    </lineage>
</organism>
<proteinExistence type="predicted"/>
<protein>
    <recommendedName>
        <fullName evidence="5">DNA breaking-rejoining protein</fullName>
    </recommendedName>
</protein>
<feature type="signal peptide" evidence="2">
    <location>
        <begin position="1"/>
        <end position="29"/>
    </location>
</feature>
<keyword evidence="2" id="KW-0732">Signal</keyword>
<accession>A0A248LJF2</accession>
<dbReference type="AlphaFoldDB" id="A0A248LJF2"/>
<feature type="region of interest" description="Disordered" evidence="1">
    <location>
        <begin position="153"/>
        <end position="178"/>
    </location>
</feature>
<evidence type="ECO:0000256" key="1">
    <source>
        <dbReference type="SAM" id="MobiDB-lite"/>
    </source>
</evidence>
<reference evidence="4" key="1">
    <citation type="submission" date="2017-06" db="EMBL/GenBank/DDBJ databases">
        <title>Whole genome sequence of Laribacter hongkongensis LHGZ1.</title>
        <authorList>
            <person name="Chen D."/>
            <person name="Wu H."/>
            <person name="Chen J."/>
        </authorList>
    </citation>
    <scope>NUCLEOTIDE SEQUENCE [LARGE SCALE GENOMIC DNA]</scope>
    <source>
        <strain evidence="4">LHGZ1</strain>
    </source>
</reference>